<dbReference type="OrthoDB" id="8265886at2"/>
<evidence type="ECO:0000313" key="1">
    <source>
        <dbReference type="EMBL" id="SHJ69544.1"/>
    </source>
</evidence>
<dbReference type="AlphaFoldDB" id="A0A1M6LEC6"/>
<proteinExistence type="predicted"/>
<protein>
    <submittedName>
        <fullName evidence="1">Uncharacterized protein</fullName>
    </submittedName>
</protein>
<dbReference type="RefSeq" id="WP_079537396.1">
    <property type="nucleotide sequence ID" value="NZ_LT670844.1"/>
</dbReference>
<name>A0A1M6LEC6_9BRAD</name>
<sequence>MLYALHQEDGRIHQANKLYDADTKRYDDLLNDLGHAYVKANAPALLPPEHWMVDVKAKEICERPVMRATAYANIIKAGTNALLLNIPHGADVTILAVGAVIRSVPKLDGDELEFPVASVPCKYTAVITLWPFKDCTIEIEAIA</sequence>
<reference evidence="1 2" key="1">
    <citation type="submission" date="2016-11" db="EMBL/GenBank/DDBJ databases">
        <authorList>
            <person name="Jaros S."/>
            <person name="Januszkiewicz K."/>
            <person name="Wedrychowicz H."/>
        </authorList>
    </citation>
    <scope>NUCLEOTIDE SEQUENCE [LARGE SCALE GENOMIC DNA]</scope>
    <source>
        <strain evidence="1 2">GAS499</strain>
    </source>
</reference>
<evidence type="ECO:0000313" key="2">
    <source>
        <dbReference type="Proteomes" id="UP000189935"/>
    </source>
</evidence>
<dbReference type="Proteomes" id="UP000189935">
    <property type="component" value="Chromosome I"/>
</dbReference>
<gene>
    <name evidence="1" type="ORF">SAMN05444159_1253</name>
</gene>
<organism evidence="1 2">
    <name type="scientific">Bradyrhizobium lablabi</name>
    <dbReference type="NCBI Taxonomy" id="722472"/>
    <lineage>
        <taxon>Bacteria</taxon>
        <taxon>Pseudomonadati</taxon>
        <taxon>Pseudomonadota</taxon>
        <taxon>Alphaproteobacteria</taxon>
        <taxon>Hyphomicrobiales</taxon>
        <taxon>Nitrobacteraceae</taxon>
        <taxon>Bradyrhizobium</taxon>
    </lineage>
</organism>
<accession>A0A1M6LEC6</accession>
<dbReference type="EMBL" id="LT670844">
    <property type="protein sequence ID" value="SHJ69544.1"/>
    <property type="molecule type" value="Genomic_DNA"/>
</dbReference>